<dbReference type="RefSeq" id="WP_166533565.1">
    <property type="nucleotide sequence ID" value="NZ_VNHW01000008.1"/>
</dbReference>
<feature type="transmembrane region" description="Helical" evidence="6">
    <location>
        <begin position="116"/>
        <end position="138"/>
    </location>
</feature>
<evidence type="ECO:0000256" key="6">
    <source>
        <dbReference type="RuleBase" id="RU361157"/>
    </source>
</evidence>
<evidence type="ECO:0000256" key="2">
    <source>
        <dbReference type="ARBA" id="ARBA00022692"/>
    </source>
</evidence>
<evidence type="ECO:0000256" key="1">
    <source>
        <dbReference type="ARBA" id="ARBA00004141"/>
    </source>
</evidence>
<dbReference type="PROSITE" id="PS51012">
    <property type="entry name" value="ABC_TM2"/>
    <property type="match status" value="1"/>
</dbReference>
<dbReference type="GO" id="GO:0140359">
    <property type="term" value="F:ABC-type transporter activity"/>
    <property type="evidence" value="ECO:0007669"/>
    <property type="project" value="InterPro"/>
</dbReference>
<dbReference type="GO" id="GO:0046677">
    <property type="term" value="P:response to antibiotic"/>
    <property type="evidence" value="ECO:0007669"/>
    <property type="project" value="UniProtKB-KW"/>
</dbReference>
<keyword evidence="6" id="KW-0813">Transport</keyword>
<gene>
    <name evidence="8" type="ORF">BD833_10812</name>
</gene>
<keyword evidence="9" id="KW-1185">Reference proteome</keyword>
<feature type="transmembrane region" description="Helical" evidence="6">
    <location>
        <begin position="42"/>
        <end position="62"/>
    </location>
</feature>
<dbReference type="PANTHER" id="PTHR43229">
    <property type="entry name" value="NODULATION PROTEIN J"/>
    <property type="match status" value="1"/>
</dbReference>
<feature type="transmembrane region" description="Helical" evidence="6">
    <location>
        <begin position="158"/>
        <end position="180"/>
    </location>
</feature>
<name>A0A5S5CSA1_9ACTN</name>
<dbReference type="GO" id="GO:0043190">
    <property type="term" value="C:ATP-binding cassette (ABC) transporter complex"/>
    <property type="evidence" value="ECO:0007669"/>
    <property type="project" value="InterPro"/>
</dbReference>
<dbReference type="InterPro" id="IPR051784">
    <property type="entry name" value="Nod_factor_ABC_transporter"/>
</dbReference>
<evidence type="ECO:0000313" key="8">
    <source>
        <dbReference type="EMBL" id="TYP86727.1"/>
    </source>
</evidence>
<evidence type="ECO:0000256" key="3">
    <source>
        <dbReference type="ARBA" id="ARBA00022989"/>
    </source>
</evidence>
<dbReference type="PIRSF" id="PIRSF006648">
    <property type="entry name" value="DrrB"/>
    <property type="match status" value="1"/>
</dbReference>
<evidence type="ECO:0000256" key="4">
    <source>
        <dbReference type="ARBA" id="ARBA00023136"/>
    </source>
</evidence>
<proteinExistence type="inferred from homology"/>
<feature type="transmembrane region" description="Helical" evidence="6">
    <location>
        <begin position="187"/>
        <end position="208"/>
    </location>
</feature>
<feature type="transmembrane region" description="Helical" evidence="6">
    <location>
        <begin position="255"/>
        <end position="273"/>
    </location>
</feature>
<protein>
    <recommendedName>
        <fullName evidence="6">Transport permease protein</fullName>
    </recommendedName>
</protein>
<dbReference type="InterPro" id="IPR000412">
    <property type="entry name" value="ABC_2_transport"/>
</dbReference>
<keyword evidence="4 6" id="KW-0472">Membrane</keyword>
<accession>A0A5S5CSA1</accession>
<dbReference type="EMBL" id="VNHW01000008">
    <property type="protein sequence ID" value="TYP86727.1"/>
    <property type="molecule type" value="Genomic_DNA"/>
</dbReference>
<dbReference type="Pfam" id="PF01061">
    <property type="entry name" value="ABC2_membrane"/>
    <property type="match status" value="1"/>
</dbReference>
<sequence length="280" mass="30103">MTAVLPSPPAVRDRPAPPSAARIALRRVGLELKLFFRERQQVVFSFAYPVIMLVIFAAVLGGDERPGDVPFTHYFLAGIAATGIMLTSFQAIGTSIATERENGQLERLQLLGTPPVAYFAGKAGQVLVTTAAQLALLLPLAHYAYDVPMPPDVQHWLTFAWVAVLGALAGTVLGVAVSALRGSAASVTTGISAFAIVLQFFSGVFFGFTELPSWMQQTAALFPLKWLTQGMRSAFLPEEAAAFEVAGSWEHGRTALVLAAWVIIGAVVCVRTFRWRRADG</sequence>
<feature type="domain" description="ABC transmembrane type-2" evidence="7">
    <location>
        <begin position="40"/>
        <end position="276"/>
    </location>
</feature>
<keyword evidence="2 6" id="KW-0812">Transmembrane</keyword>
<comment type="caution">
    <text evidence="8">The sequence shown here is derived from an EMBL/GenBank/DDBJ whole genome shotgun (WGS) entry which is preliminary data.</text>
</comment>
<keyword evidence="5" id="KW-0046">Antibiotic resistance</keyword>
<evidence type="ECO:0000259" key="7">
    <source>
        <dbReference type="PROSITE" id="PS51012"/>
    </source>
</evidence>
<dbReference type="Proteomes" id="UP000322499">
    <property type="component" value="Unassembled WGS sequence"/>
</dbReference>
<evidence type="ECO:0000256" key="5">
    <source>
        <dbReference type="ARBA" id="ARBA00023251"/>
    </source>
</evidence>
<reference evidence="8 9" key="1">
    <citation type="submission" date="2019-07" db="EMBL/GenBank/DDBJ databases">
        <title>Genomic Encyclopedia of Archaeal and Bacterial Type Strains, Phase II (KMG-II): from individual species to whole genera.</title>
        <authorList>
            <person name="Goeker M."/>
        </authorList>
    </citation>
    <scope>NUCLEOTIDE SEQUENCE [LARGE SCALE GENOMIC DNA]</scope>
    <source>
        <strain evidence="8 9">DSM 46842</strain>
    </source>
</reference>
<keyword evidence="6" id="KW-1003">Cell membrane</keyword>
<dbReference type="PANTHER" id="PTHR43229:SF6">
    <property type="entry name" value="ABC-TYPE MULTIDRUG TRANSPORT SYSTEM, PERMEASE COMPONENT"/>
    <property type="match status" value="1"/>
</dbReference>
<keyword evidence="3 6" id="KW-1133">Transmembrane helix</keyword>
<dbReference type="AlphaFoldDB" id="A0A5S5CSA1"/>
<comment type="similarity">
    <text evidence="6">Belongs to the ABC-2 integral membrane protein family.</text>
</comment>
<comment type="subcellular location">
    <subcellularLocation>
        <location evidence="6">Cell membrane</location>
        <topology evidence="6">Multi-pass membrane protein</topology>
    </subcellularLocation>
    <subcellularLocation>
        <location evidence="1">Membrane</location>
        <topology evidence="1">Multi-pass membrane protein</topology>
    </subcellularLocation>
</comment>
<dbReference type="InterPro" id="IPR047817">
    <property type="entry name" value="ABC2_TM_bact-type"/>
</dbReference>
<organism evidence="8 9">
    <name type="scientific">Blastococcus xanthinilyticus</name>
    <dbReference type="NCBI Taxonomy" id="1564164"/>
    <lineage>
        <taxon>Bacteria</taxon>
        <taxon>Bacillati</taxon>
        <taxon>Actinomycetota</taxon>
        <taxon>Actinomycetes</taxon>
        <taxon>Geodermatophilales</taxon>
        <taxon>Geodermatophilaceae</taxon>
        <taxon>Blastococcus</taxon>
    </lineage>
</organism>
<dbReference type="InterPro" id="IPR013525">
    <property type="entry name" value="ABC2_TM"/>
</dbReference>
<feature type="transmembrane region" description="Helical" evidence="6">
    <location>
        <begin position="74"/>
        <end position="96"/>
    </location>
</feature>
<evidence type="ECO:0000313" key="9">
    <source>
        <dbReference type="Proteomes" id="UP000322499"/>
    </source>
</evidence>